<evidence type="ECO:0000313" key="2">
    <source>
        <dbReference type="Proteomes" id="UP001428341"/>
    </source>
</evidence>
<sequence length="90" mass="9216">MHNANGDSCSAGLGECDSDSMPKALAISRLNPTRAQLLYCGAQPAPPSLSPPAPGKCNTGLSEICSAQCLDQCCCNAKCSSRSANGKRTL</sequence>
<comment type="caution">
    <text evidence="1">The sequence shown here is derived from an EMBL/GenBank/DDBJ whole genome shotgun (WGS) entry which is preliminary data.</text>
</comment>
<proteinExistence type="predicted"/>
<accession>A0AAP0MM84</accession>
<dbReference type="EMBL" id="JBCGBO010000004">
    <property type="protein sequence ID" value="KAK9210376.1"/>
    <property type="molecule type" value="Genomic_DNA"/>
</dbReference>
<dbReference type="Proteomes" id="UP001428341">
    <property type="component" value="Unassembled WGS sequence"/>
</dbReference>
<name>A0AAP0MM84_9ROSI</name>
<reference evidence="1 2" key="1">
    <citation type="submission" date="2024-05" db="EMBL/GenBank/DDBJ databases">
        <title>Haplotype-resolved chromosome-level genome assembly of Huyou (Citrus changshanensis).</title>
        <authorList>
            <person name="Miao C."/>
            <person name="Chen W."/>
            <person name="Wu Y."/>
            <person name="Wang L."/>
            <person name="Zhao S."/>
            <person name="Grierson D."/>
            <person name="Xu C."/>
            <person name="Chen K."/>
        </authorList>
    </citation>
    <scope>NUCLEOTIDE SEQUENCE [LARGE SCALE GENOMIC DNA]</scope>
    <source>
        <strain evidence="1">01-14</strain>
        <tissue evidence="1">Leaf</tissue>
    </source>
</reference>
<evidence type="ECO:0000313" key="1">
    <source>
        <dbReference type="EMBL" id="KAK9210376.1"/>
    </source>
</evidence>
<dbReference type="AlphaFoldDB" id="A0AAP0MM84"/>
<gene>
    <name evidence="1" type="ORF">WN944_002746</name>
</gene>
<keyword evidence="2" id="KW-1185">Reference proteome</keyword>
<protein>
    <submittedName>
        <fullName evidence="1">Uncharacterized protein</fullName>
    </submittedName>
</protein>
<organism evidence="1 2">
    <name type="scientific">Citrus x changshan-huyou</name>
    <dbReference type="NCBI Taxonomy" id="2935761"/>
    <lineage>
        <taxon>Eukaryota</taxon>
        <taxon>Viridiplantae</taxon>
        <taxon>Streptophyta</taxon>
        <taxon>Embryophyta</taxon>
        <taxon>Tracheophyta</taxon>
        <taxon>Spermatophyta</taxon>
        <taxon>Magnoliopsida</taxon>
        <taxon>eudicotyledons</taxon>
        <taxon>Gunneridae</taxon>
        <taxon>Pentapetalae</taxon>
        <taxon>rosids</taxon>
        <taxon>malvids</taxon>
        <taxon>Sapindales</taxon>
        <taxon>Rutaceae</taxon>
        <taxon>Aurantioideae</taxon>
        <taxon>Citrus</taxon>
    </lineage>
</organism>